<dbReference type="GO" id="GO:0000160">
    <property type="term" value="P:phosphorelay signal transduction system"/>
    <property type="evidence" value="ECO:0007669"/>
    <property type="project" value="InterPro"/>
</dbReference>
<sequence length="380" mass="42223">MSDRALVMVVDDDPIMQSLYEDALSPDFELLPANSGVEALALLEQRRPDVVLMDVDMPGLDGYQTCRLLQANMVQAPPVLFVSARDQLQDRMRGYDAGGSDYVCKPWQAPELVIKIRRLLEQVSQTKALEGERDEAVNAVLSSADMAGELGVVLDFQRGLNTCRDYRAVADLLFQTLERYDLDGCLRISGRGGALSINRSGQCSALEWSILESLAAQTEGPRIRPIHQNTSFNFGQIILFVRNLTMCRSADMEAEARERQGRAIDNVALLLEGAVARLATLDSGQVEQDLDRIRRMVQLTKSALANVAQRNRAISATVHQSFEQLQNELEESFVHLGLMRSQEEHLTELVKAHAQTAMAALEQARDTEAALRRIVQELDG</sequence>
<keyword evidence="4" id="KW-0238">DNA-binding</keyword>
<dbReference type="SUPFAM" id="SSF52172">
    <property type="entry name" value="CheY-like"/>
    <property type="match status" value="1"/>
</dbReference>
<dbReference type="GO" id="GO:0003677">
    <property type="term" value="F:DNA binding"/>
    <property type="evidence" value="ECO:0007669"/>
    <property type="project" value="UniProtKB-KW"/>
</dbReference>
<comment type="caution">
    <text evidence="4">The sequence shown here is derived from an EMBL/GenBank/DDBJ whole genome shotgun (WGS) entry which is preliminary data.</text>
</comment>
<reference evidence="4 5" key="1">
    <citation type="submission" date="2020-08" db="EMBL/GenBank/DDBJ databases">
        <title>Genomic Encyclopedia of Type Strains, Phase IV (KMG-IV): sequencing the most valuable type-strain genomes for metagenomic binning, comparative biology and taxonomic classification.</title>
        <authorList>
            <person name="Goeker M."/>
        </authorList>
    </citation>
    <scope>NUCLEOTIDE SEQUENCE [LARGE SCALE GENOMIC DNA]</scope>
    <source>
        <strain evidence="4 5">DSM 23958</strain>
    </source>
</reference>
<evidence type="ECO:0000259" key="3">
    <source>
        <dbReference type="PROSITE" id="PS50110"/>
    </source>
</evidence>
<protein>
    <submittedName>
        <fullName evidence="4">DNA-binding response OmpR family regulator</fullName>
    </submittedName>
</protein>
<gene>
    <name evidence="4" type="ORF">HNQ51_000147</name>
</gene>
<organism evidence="4 5">
    <name type="scientific">Inhella inkyongensis</name>
    <dbReference type="NCBI Taxonomy" id="392593"/>
    <lineage>
        <taxon>Bacteria</taxon>
        <taxon>Pseudomonadati</taxon>
        <taxon>Pseudomonadota</taxon>
        <taxon>Betaproteobacteria</taxon>
        <taxon>Burkholderiales</taxon>
        <taxon>Sphaerotilaceae</taxon>
        <taxon>Inhella</taxon>
    </lineage>
</organism>
<dbReference type="AlphaFoldDB" id="A0A840S1X0"/>
<name>A0A840S1X0_9BURK</name>
<dbReference type="InterPro" id="IPR050595">
    <property type="entry name" value="Bact_response_regulator"/>
</dbReference>
<proteinExistence type="predicted"/>
<dbReference type="EMBL" id="JACHHO010000001">
    <property type="protein sequence ID" value="MBB5202854.1"/>
    <property type="molecule type" value="Genomic_DNA"/>
</dbReference>
<keyword evidence="1 2" id="KW-0597">Phosphoprotein</keyword>
<evidence type="ECO:0000256" key="1">
    <source>
        <dbReference type="ARBA" id="ARBA00022553"/>
    </source>
</evidence>
<evidence type="ECO:0000313" key="4">
    <source>
        <dbReference type="EMBL" id="MBB5202854.1"/>
    </source>
</evidence>
<dbReference type="Pfam" id="PF00072">
    <property type="entry name" value="Response_reg"/>
    <property type="match status" value="1"/>
</dbReference>
<dbReference type="Proteomes" id="UP000554837">
    <property type="component" value="Unassembled WGS sequence"/>
</dbReference>
<dbReference type="InterPro" id="IPR001789">
    <property type="entry name" value="Sig_transdc_resp-reg_receiver"/>
</dbReference>
<dbReference type="PANTHER" id="PTHR44591:SF3">
    <property type="entry name" value="RESPONSE REGULATORY DOMAIN-CONTAINING PROTEIN"/>
    <property type="match status" value="1"/>
</dbReference>
<feature type="domain" description="Response regulatory" evidence="3">
    <location>
        <begin position="6"/>
        <end position="120"/>
    </location>
</feature>
<evidence type="ECO:0000256" key="2">
    <source>
        <dbReference type="PROSITE-ProRule" id="PRU00169"/>
    </source>
</evidence>
<dbReference type="InterPro" id="IPR011006">
    <property type="entry name" value="CheY-like_superfamily"/>
</dbReference>
<evidence type="ECO:0000313" key="5">
    <source>
        <dbReference type="Proteomes" id="UP000554837"/>
    </source>
</evidence>
<dbReference type="Gene3D" id="3.40.50.2300">
    <property type="match status" value="1"/>
</dbReference>
<feature type="modified residue" description="4-aspartylphosphate" evidence="2">
    <location>
        <position position="54"/>
    </location>
</feature>
<dbReference type="RefSeq" id="WP_175423712.1">
    <property type="nucleotide sequence ID" value="NZ_CP040709.1"/>
</dbReference>
<dbReference type="SMART" id="SM00448">
    <property type="entry name" value="REC"/>
    <property type="match status" value="1"/>
</dbReference>
<accession>A0A840S1X0</accession>
<dbReference type="PANTHER" id="PTHR44591">
    <property type="entry name" value="STRESS RESPONSE REGULATOR PROTEIN 1"/>
    <property type="match status" value="1"/>
</dbReference>
<dbReference type="PROSITE" id="PS50110">
    <property type="entry name" value="RESPONSE_REGULATORY"/>
    <property type="match status" value="1"/>
</dbReference>
<keyword evidence="5" id="KW-1185">Reference proteome</keyword>
<dbReference type="CDD" id="cd17574">
    <property type="entry name" value="REC_OmpR"/>
    <property type="match status" value="1"/>
</dbReference>